<dbReference type="EMBL" id="MN739969">
    <property type="protein sequence ID" value="QHT80484.1"/>
    <property type="molecule type" value="Genomic_DNA"/>
</dbReference>
<evidence type="ECO:0000313" key="1">
    <source>
        <dbReference type="EMBL" id="QHT80484.1"/>
    </source>
</evidence>
<organism evidence="1">
    <name type="scientific">viral metagenome</name>
    <dbReference type="NCBI Taxonomy" id="1070528"/>
    <lineage>
        <taxon>unclassified sequences</taxon>
        <taxon>metagenomes</taxon>
        <taxon>organismal metagenomes</taxon>
    </lineage>
</organism>
<accession>A0A6C0HJ68</accession>
<name>A0A6C0HJ68_9ZZZZ</name>
<proteinExistence type="predicted"/>
<reference evidence="1" key="1">
    <citation type="journal article" date="2020" name="Nature">
        <title>Giant virus diversity and host interactions through global metagenomics.</title>
        <authorList>
            <person name="Schulz F."/>
            <person name="Roux S."/>
            <person name="Paez-Espino D."/>
            <person name="Jungbluth S."/>
            <person name="Walsh D.A."/>
            <person name="Denef V.J."/>
            <person name="McMahon K.D."/>
            <person name="Konstantinidis K.T."/>
            <person name="Eloe-Fadrosh E.A."/>
            <person name="Kyrpides N.C."/>
            <person name="Woyke T."/>
        </authorList>
    </citation>
    <scope>NUCLEOTIDE SEQUENCE</scope>
    <source>
        <strain evidence="1">GVMAG-M-3300023184-120</strain>
    </source>
</reference>
<protein>
    <submittedName>
        <fullName evidence="1">Uncharacterized protein</fullName>
    </submittedName>
</protein>
<sequence length="32" mass="3637">MSITNFLHERGFGWIEGNCGGRSIEELIKLTK</sequence>
<dbReference type="AlphaFoldDB" id="A0A6C0HJ68"/>